<protein>
    <recommendedName>
        <fullName evidence="11">Polysaccharide biosynthesis protein C-terminal domain-containing protein</fullName>
    </recommendedName>
</protein>
<dbReference type="PANTHER" id="PTHR30250:SF11">
    <property type="entry name" value="O-ANTIGEN TRANSPORTER-RELATED"/>
    <property type="match status" value="1"/>
</dbReference>
<evidence type="ECO:0000256" key="3">
    <source>
        <dbReference type="ARBA" id="ARBA00022692"/>
    </source>
</evidence>
<proteinExistence type="predicted"/>
<feature type="transmembrane region" description="Helical" evidence="6">
    <location>
        <begin position="147"/>
        <end position="166"/>
    </location>
</feature>
<feature type="transmembrane region" description="Helical" evidence="6">
    <location>
        <begin position="390"/>
        <end position="410"/>
    </location>
</feature>
<evidence type="ECO:0000256" key="6">
    <source>
        <dbReference type="SAM" id="Phobius"/>
    </source>
</evidence>
<feature type="transmembrane region" description="Helical" evidence="6">
    <location>
        <begin position="115"/>
        <end position="135"/>
    </location>
</feature>
<keyword evidence="4 6" id="KW-1133">Transmembrane helix</keyword>
<feature type="transmembrane region" description="Helical" evidence="6">
    <location>
        <begin position="45"/>
        <end position="66"/>
    </location>
</feature>
<feature type="transmembrane region" description="Helical" evidence="6">
    <location>
        <begin position="262"/>
        <end position="282"/>
    </location>
</feature>
<evidence type="ECO:0000256" key="1">
    <source>
        <dbReference type="ARBA" id="ARBA00004651"/>
    </source>
</evidence>
<keyword evidence="3 6" id="KW-0812">Transmembrane</keyword>
<keyword evidence="2" id="KW-1003">Cell membrane</keyword>
<dbReference type="EMBL" id="CP043424">
    <property type="protein sequence ID" value="QIW12679.1"/>
    <property type="molecule type" value="Genomic_DNA"/>
</dbReference>
<keyword evidence="5 6" id="KW-0472">Membrane</keyword>
<name>A0A2Z4Y129_9GAMM</name>
<comment type="subcellular location">
    <subcellularLocation>
        <location evidence="1">Cell membrane</location>
        <topology evidence="1">Multi-pass membrane protein</topology>
    </subcellularLocation>
</comment>
<dbReference type="PANTHER" id="PTHR30250">
    <property type="entry name" value="PST FAMILY PREDICTED COLANIC ACID TRANSPORTER"/>
    <property type="match status" value="1"/>
</dbReference>
<dbReference type="InterPro" id="IPR050833">
    <property type="entry name" value="Poly_Biosynth_Transport"/>
</dbReference>
<feature type="transmembrane region" description="Helical" evidence="6">
    <location>
        <begin position="335"/>
        <end position="355"/>
    </location>
</feature>
<evidence type="ECO:0000256" key="4">
    <source>
        <dbReference type="ARBA" id="ARBA00022989"/>
    </source>
</evidence>
<evidence type="ECO:0008006" key="11">
    <source>
        <dbReference type="Google" id="ProtNLM"/>
    </source>
</evidence>
<feature type="transmembrane region" description="Helical" evidence="6">
    <location>
        <begin position="294"/>
        <end position="315"/>
    </location>
</feature>
<feature type="transmembrane region" description="Helical" evidence="6">
    <location>
        <begin position="172"/>
        <end position="196"/>
    </location>
</feature>
<evidence type="ECO:0000313" key="7">
    <source>
        <dbReference type="EMBL" id="AXA34432.1"/>
    </source>
</evidence>
<dbReference type="Proteomes" id="UP000251120">
    <property type="component" value="Chromosome"/>
</dbReference>
<reference evidence="8 10" key="2">
    <citation type="submission" date="2019-08" db="EMBL/GenBank/DDBJ databases">
        <title>Complete genome sequences of Francisella adeliensis (FSC1325 and FSC1326).</title>
        <authorList>
            <person name="Ohrman C."/>
            <person name="Uneklint I."/>
            <person name="Vallesi A."/>
            <person name="Karlsson L."/>
            <person name="Sjodin A."/>
        </authorList>
    </citation>
    <scope>NUCLEOTIDE SEQUENCE [LARGE SCALE GENOMIC DNA]</scope>
    <source>
        <strain evidence="8 10">FSC1325</strain>
    </source>
</reference>
<dbReference type="GO" id="GO:0005886">
    <property type="term" value="C:plasma membrane"/>
    <property type="evidence" value="ECO:0007669"/>
    <property type="project" value="UniProtKB-SubCell"/>
</dbReference>
<dbReference type="Proteomes" id="UP000681131">
    <property type="component" value="Chromosome"/>
</dbReference>
<evidence type="ECO:0000256" key="5">
    <source>
        <dbReference type="ARBA" id="ARBA00023136"/>
    </source>
</evidence>
<keyword evidence="10" id="KW-1185">Reference proteome</keyword>
<evidence type="ECO:0000313" key="8">
    <source>
        <dbReference type="EMBL" id="QIW12679.1"/>
    </source>
</evidence>
<evidence type="ECO:0000313" key="9">
    <source>
        <dbReference type="Proteomes" id="UP000251120"/>
    </source>
</evidence>
<reference evidence="7 9" key="1">
    <citation type="submission" date="2017-06" db="EMBL/GenBank/DDBJ databases">
        <title>Complete genome of Francisella adeliensis.</title>
        <authorList>
            <person name="Vallesi A."/>
            <person name="Sjodin A."/>
        </authorList>
    </citation>
    <scope>NUCLEOTIDE SEQUENCE [LARGE SCALE GENOMIC DNA]</scope>
    <source>
        <strain evidence="7 9">FDC440</strain>
    </source>
</reference>
<dbReference type="EMBL" id="CP021781">
    <property type="protein sequence ID" value="AXA34432.1"/>
    <property type="molecule type" value="Genomic_DNA"/>
</dbReference>
<feature type="transmembrane region" description="Helical" evidence="6">
    <location>
        <begin position="78"/>
        <end position="103"/>
    </location>
</feature>
<evidence type="ECO:0000313" key="10">
    <source>
        <dbReference type="Proteomes" id="UP000681131"/>
    </source>
</evidence>
<gene>
    <name evidence="7" type="ORF">CDH04_08500</name>
    <name evidence="8" type="ORF">FZC43_08505</name>
</gene>
<evidence type="ECO:0000256" key="2">
    <source>
        <dbReference type="ARBA" id="ARBA00022475"/>
    </source>
</evidence>
<dbReference type="KEGG" id="fad:CDH04_08500"/>
<feature type="transmembrane region" description="Helical" evidence="6">
    <location>
        <begin position="362"/>
        <end position="384"/>
    </location>
</feature>
<dbReference type="AlphaFoldDB" id="A0A2Z4Y129"/>
<dbReference type="OrthoDB" id="5603982at2"/>
<accession>A0A2Z4Y129</accession>
<organism evidence="7 9">
    <name type="scientific">Francisella adeliensis</name>
    <dbReference type="NCBI Taxonomy" id="2007306"/>
    <lineage>
        <taxon>Bacteria</taxon>
        <taxon>Pseudomonadati</taxon>
        <taxon>Pseudomonadota</taxon>
        <taxon>Gammaproteobacteria</taxon>
        <taxon>Thiotrichales</taxon>
        <taxon>Francisellaceae</taxon>
        <taxon>Francisella</taxon>
    </lineage>
</organism>
<feature type="transmembrane region" description="Helical" evidence="6">
    <location>
        <begin position="222"/>
        <end position="242"/>
    </location>
</feature>
<sequence length="418" mass="46656">MKRSLLLFLIQLLASVSFFLATIIVARYLGSEKFGDFSAAYSVASVAYIICLLGADITAINVIAIAVKAKENGVVKAFFVYVFSVVGLLTVFYYIIAFIGYWVSKDILLFKNPHPVFVAVIFIPFMALSFFFYRVLIGFSKPVLANVIYKIIINFSMLFLAALMFFDESFRNSYAAVVLFMVPWVIAFVVMFYLLFKRMRLFFTKTEEIEYTKWLSSGLSGLPYTLALFTVPYLAIIGAEVFLANEGSVGVFATSASFSQLIANIFLACIQSIALTPIAIAINDNDLFRIRDVFNKNLAAMSIASFIIVLLTIVFGRDVLFLYGKDYIVGENILLIFMVMQCVIMSGCLAAPTLIYMKKNKFVVSSSLLLMILLVITVSIFGYIYQETGIALAVLLSVTIVFVAQSCYAYKLTFESSE</sequence>
<dbReference type="RefSeq" id="WP_112870609.1">
    <property type="nucleotide sequence ID" value="NZ_CP021781.1"/>
</dbReference>